<evidence type="ECO:0000256" key="3">
    <source>
        <dbReference type="ARBA" id="ARBA00022617"/>
    </source>
</evidence>
<evidence type="ECO:0000256" key="7">
    <source>
        <dbReference type="ARBA" id="ARBA00023033"/>
    </source>
</evidence>
<dbReference type="InterPro" id="IPR036396">
    <property type="entry name" value="Cyt_P450_sf"/>
</dbReference>
<dbReference type="PANTHER" id="PTHR24286:SF24">
    <property type="entry name" value="LANOSTEROL 14-ALPHA DEMETHYLASE"/>
    <property type="match status" value="1"/>
</dbReference>
<dbReference type="Proteomes" id="UP001595887">
    <property type="component" value="Unassembled WGS sequence"/>
</dbReference>
<comment type="caution">
    <text evidence="9">The sequence shown here is derived from an EMBL/GenBank/DDBJ whole genome shotgun (WGS) entry which is preliminary data.</text>
</comment>
<dbReference type="InterPro" id="IPR017972">
    <property type="entry name" value="Cyt_P450_CS"/>
</dbReference>
<dbReference type="PRINTS" id="PR00465">
    <property type="entry name" value="EP450IV"/>
</dbReference>
<accession>A0ABV8RHS2</accession>
<keyword evidence="6 8" id="KW-0408">Iron</keyword>
<name>A0ABV8RHS2_9SPHN</name>
<dbReference type="InterPro" id="IPR002403">
    <property type="entry name" value="Cyt_P450_E_grp-IV"/>
</dbReference>
<dbReference type="EMBL" id="JBHSDH010000013">
    <property type="protein sequence ID" value="MFC4292911.1"/>
    <property type="molecule type" value="Genomic_DNA"/>
</dbReference>
<evidence type="ECO:0000313" key="10">
    <source>
        <dbReference type="Proteomes" id="UP001595887"/>
    </source>
</evidence>
<dbReference type="Gene3D" id="1.10.630.10">
    <property type="entry name" value="Cytochrome P450"/>
    <property type="match status" value="1"/>
</dbReference>
<dbReference type="RefSeq" id="WP_381423989.1">
    <property type="nucleotide sequence ID" value="NZ_JBHSDH010000013.1"/>
</dbReference>
<evidence type="ECO:0000256" key="2">
    <source>
        <dbReference type="ARBA" id="ARBA00010617"/>
    </source>
</evidence>
<dbReference type="PANTHER" id="PTHR24286">
    <property type="entry name" value="CYTOCHROME P450 26"/>
    <property type="match status" value="1"/>
</dbReference>
<keyword evidence="10" id="KW-1185">Reference proteome</keyword>
<evidence type="ECO:0000256" key="5">
    <source>
        <dbReference type="ARBA" id="ARBA00023002"/>
    </source>
</evidence>
<organism evidence="9 10">
    <name type="scientific">Sphingorhabdus arenilitoris</name>
    <dbReference type="NCBI Taxonomy" id="1490041"/>
    <lineage>
        <taxon>Bacteria</taxon>
        <taxon>Pseudomonadati</taxon>
        <taxon>Pseudomonadota</taxon>
        <taxon>Alphaproteobacteria</taxon>
        <taxon>Sphingomonadales</taxon>
        <taxon>Sphingomonadaceae</taxon>
        <taxon>Sphingorhabdus</taxon>
    </lineage>
</organism>
<keyword evidence="7 8" id="KW-0503">Monooxygenase</keyword>
<dbReference type="PRINTS" id="PR00385">
    <property type="entry name" value="P450"/>
</dbReference>
<keyword evidence="5 8" id="KW-0560">Oxidoreductase</keyword>
<evidence type="ECO:0000313" key="9">
    <source>
        <dbReference type="EMBL" id="MFC4292911.1"/>
    </source>
</evidence>
<comment type="cofactor">
    <cofactor evidence="1">
        <name>heme</name>
        <dbReference type="ChEBI" id="CHEBI:30413"/>
    </cofactor>
</comment>
<keyword evidence="4 8" id="KW-0479">Metal-binding</keyword>
<sequence>MPYAHSQAANPHWVPRANLDALSHIPGEIGPPVIGTTLRVLKDPPAYGKHMFETYGKVFKVNSFGNPSVMLVGAEANELMLFDRDKLFSSEQGWGPVLNLLFPRGLMLMDFDHHRLDRRALGIAFKPEPMRAYAIDMNQILGEQIKAWNGEMLFQPAIKQLTLDVAARSFLGIPLGDEADRINHAFVDMVQASIGAVRTPLPFTKMRKGVKGREYLVRYFSPQIEERRNNENRQDMFSQFCRARREDGEYMTDGELVDHINFLMMAAHDTITSSLTSMVWYLAKNPEWQEKLRAECLSIAPAGADITQDHVADFVLTEYFFKEVLRLASPVPSIPRRALREFEFMGYKIPAGTPVGSSPGFVHTMEEYWEEPLKFDPMRHTPERTKARHRYAFVPFGGGAHMCLGLHFAYLQMKIFMHHLLTSRRIEVEDGYAPEWQAWPMPLAKDGLKIRLAPL</sequence>
<dbReference type="Pfam" id="PF00067">
    <property type="entry name" value="p450"/>
    <property type="match status" value="1"/>
</dbReference>
<protein>
    <submittedName>
        <fullName evidence="9">Cytochrome P450</fullName>
    </submittedName>
</protein>
<evidence type="ECO:0000256" key="8">
    <source>
        <dbReference type="RuleBase" id="RU000461"/>
    </source>
</evidence>
<evidence type="ECO:0000256" key="4">
    <source>
        <dbReference type="ARBA" id="ARBA00022723"/>
    </source>
</evidence>
<evidence type="ECO:0000256" key="6">
    <source>
        <dbReference type="ARBA" id="ARBA00023004"/>
    </source>
</evidence>
<reference evidence="10" key="1">
    <citation type="journal article" date="2019" name="Int. J. Syst. Evol. Microbiol.">
        <title>The Global Catalogue of Microorganisms (GCM) 10K type strain sequencing project: providing services to taxonomists for standard genome sequencing and annotation.</title>
        <authorList>
            <consortium name="The Broad Institute Genomics Platform"/>
            <consortium name="The Broad Institute Genome Sequencing Center for Infectious Disease"/>
            <person name="Wu L."/>
            <person name="Ma J."/>
        </authorList>
    </citation>
    <scope>NUCLEOTIDE SEQUENCE [LARGE SCALE GENOMIC DNA]</scope>
    <source>
        <strain evidence="10">CECT 8531</strain>
    </source>
</reference>
<gene>
    <name evidence="9" type="ORF">ACFOWX_10855</name>
</gene>
<dbReference type="PROSITE" id="PS00086">
    <property type="entry name" value="CYTOCHROME_P450"/>
    <property type="match status" value="1"/>
</dbReference>
<dbReference type="SUPFAM" id="SSF48264">
    <property type="entry name" value="Cytochrome P450"/>
    <property type="match status" value="1"/>
</dbReference>
<evidence type="ECO:0000256" key="1">
    <source>
        <dbReference type="ARBA" id="ARBA00001971"/>
    </source>
</evidence>
<keyword evidence="3 8" id="KW-0349">Heme</keyword>
<proteinExistence type="inferred from homology"/>
<comment type="similarity">
    <text evidence="2 8">Belongs to the cytochrome P450 family.</text>
</comment>
<dbReference type="InterPro" id="IPR001128">
    <property type="entry name" value="Cyt_P450"/>
</dbReference>